<keyword evidence="8" id="KW-0472">Membrane</keyword>
<dbReference type="CDD" id="cd16922">
    <property type="entry name" value="HATPase_EvgS-ArcB-TorS-like"/>
    <property type="match status" value="1"/>
</dbReference>
<feature type="modified residue" description="4-aspartylphosphate" evidence="7">
    <location>
        <position position="964"/>
    </location>
</feature>
<dbReference type="InterPro" id="IPR003661">
    <property type="entry name" value="HisK_dim/P_dom"/>
</dbReference>
<dbReference type="CDD" id="cd00156">
    <property type="entry name" value="REC"/>
    <property type="match status" value="1"/>
</dbReference>
<evidence type="ECO:0000256" key="8">
    <source>
        <dbReference type="SAM" id="Phobius"/>
    </source>
</evidence>
<dbReference type="Gene3D" id="1.10.4160.10">
    <property type="entry name" value="Hydantoin permease"/>
    <property type="match status" value="1"/>
</dbReference>
<feature type="transmembrane region" description="Helical" evidence="8">
    <location>
        <begin position="358"/>
        <end position="380"/>
    </location>
</feature>
<evidence type="ECO:0000256" key="2">
    <source>
        <dbReference type="ARBA" id="ARBA00012438"/>
    </source>
</evidence>
<dbReference type="Proteomes" id="UP000838160">
    <property type="component" value="Unassembled WGS sequence"/>
</dbReference>
<dbReference type="CDD" id="cd00082">
    <property type="entry name" value="HisKA"/>
    <property type="match status" value="1"/>
</dbReference>
<feature type="transmembrane region" description="Helical" evidence="8">
    <location>
        <begin position="562"/>
        <end position="584"/>
    </location>
</feature>
<evidence type="ECO:0000256" key="1">
    <source>
        <dbReference type="ARBA" id="ARBA00000085"/>
    </source>
</evidence>
<evidence type="ECO:0000256" key="3">
    <source>
        <dbReference type="ARBA" id="ARBA00022553"/>
    </source>
</evidence>
<dbReference type="InterPro" id="IPR003594">
    <property type="entry name" value="HATPase_dom"/>
</dbReference>
<comment type="caution">
    <text evidence="11">The sequence shown here is derived from an EMBL/GenBank/DDBJ whole genome shotgun (WGS) entry which is preliminary data.</text>
</comment>
<dbReference type="InterPro" id="IPR011006">
    <property type="entry name" value="CheY-like_superfamily"/>
</dbReference>
<feature type="transmembrane region" description="Helical" evidence="8">
    <location>
        <begin position="604"/>
        <end position="623"/>
    </location>
</feature>
<evidence type="ECO:0000256" key="7">
    <source>
        <dbReference type="PROSITE-ProRule" id="PRU00169"/>
    </source>
</evidence>
<protein>
    <recommendedName>
        <fullName evidence="2">histidine kinase</fullName>
        <ecNumber evidence="2">2.7.13.3</ecNumber>
    </recommendedName>
</protein>
<dbReference type="InterPro" id="IPR036097">
    <property type="entry name" value="HisK_dim/P_sf"/>
</dbReference>
<proteinExistence type="predicted"/>
<dbReference type="InterPro" id="IPR005467">
    <property type="entry name" value="His_kinase_dom"/>
</dbReference>
<keyword evidence="3 7" id="KW-0597">Phosphoprotein</keyword>
<dbReference type="Pfam" id="PF00512">
    <property type="entry name" value="HisKA"/>
    <property type="match status" value="1"/>
</dbReference>
<keyword evidence="4 11" id="KW-0808">Transferase</keyword>
<dbReference type="SUPFAM" id="SSF55874">
    <property type="entry name" value="ATPase domain of HSP90 chaperone/DNA topoisomerase II/histidine kinase"/>
    <property type="match status" value="1"/>
</dbReference>
<feature type="transmembrane region" description="Helical" evidence="8">
    <location>
        <begin position="42"/>
        <end position="64"/>
    </location>
</feature>
<organism evidence="11 12">
    <name type="scientific">Vibrio hippocampi</name>
    <dbReference type="NCBI Taxonomy" id="654686"/>
    <lineage>
        <taxon>Bacteria</taxon>
        <taxon>Pseudomonadati</taxon>
        <taxon>Pseudomonadota</taxon>
        <taxon>Gammaproteobacteria</taxon>
        <taxon>Vibrionales</taxon>
        <taxon>Vibrionaceae</taxon>
        <taxon>Vibrio</taxon>
    </lineage>
</organism>
<dbReference type="SMART" id="SM00448">
    <property type="entry name" value="REC"/>
    <property type="match status" value="1"/>
</dbReference>
<dbReference type="EC" id="2.7.13.3" evidence="2"/>
<dbReference type="PANTHER" id="PTHR43047">
    <property type="entry name" value="TWO-COMPONENT HISTIDINE PROTEIN KINASE"/>
    <property type="match status" value="1"/>
</dbReference>
<dbReference type="SMART" id="SM00388">
    <property type="entry name" value="HisKA"/>
    <property type="match status" value="1"/>
</dbReference>
<dbReference type="RefSeq" id="WP_237486446.1">
    <property type="nucleotide sequence ID" value="NZ_CAKLCM010000003.1"/>
</dbReference>
<accession>A0ABM8ZPD9</accession>
<feature type="transmembrane region" description="Helical" evidence="8">
    <location>
        <begin position="175"/>
        <end position="195"/>
    </location>
</feature>
<feature type="transmembrane region" description="Helical" evidence="8">
    <location>
        <begin position="106"/>
        <end position="131"/>
    </location>
</feature>
<evidence type="ECO:0000259" key="10">
    <source>
        <dbReference type="PROSITE" id="PS50110"/>
    </source>
</evidence>
<dbReference type="InterPro" id="IPR004358">
    <property type="entry name" value="Sig_transdc_His_kin-like_C"/>
</dbReference>
<sequence>MDEQHILKTRRNYNRWVANQTMEDYALRFTAKSARQWSSFRVANTALGAISFLALEAIGGALMLKFGFSNAMAAILVVSAIIFICGAPVSYYAARYGVDIDLLTRGAGFGYIGSTITSLIYASFTFIFFAIEAAIMGSALELLFSIPLSIGYLISAVVVIPLVTHGITFISRFQLWSQPIWVILQLLPFAFILWHESSNINQWTQFQGHQQQSPGFDLHLFGAASGVLFSLMAQIGEQVDFLRFMPEKNKHNRVKWWAALLSAGPGWIVVGALKILVGCFLVVLALNAGVEDEVAGDPIQMYQVAFSYVTSSPLVALSLAGIFVIVCQLKINVTNAYAGSIAWSNFFSRLTHSHPGRVVWLVFNVVIALLIIELGIYSAIENILGIYSNVAVAWVGALVADLIINKPLGYSPKHIEFKRAHLFDINPVGVGSMVIASSLGIFCYTGQLGDTVQALAPFIALVVAFVSSPMIAFLTKGRYYLARDNELALAQHGDCRVCQNHFEVEDLAYCPAYGGAICSLCCTLDARCQDQCKPHASFGQQLSQFVKLILPSSISSMMNTRLLQFSGFMIIIGGLISGLFYLVYLGVPISELEARELISTTLSHVFFLLMIIVGVLVWLFVLANDSRQLAFTESLRQTELLSQEISAHEITDQALQQAKETAELANQAKSRYLTGISHELRTPLNSVLGYAQLLENAPNLLPAHAAKISRIKRSGEHLADIIEGLLDISRIEAGKLEIQRDKVAINELLDDLVEMFSLQTKEKDISFNYQPSPYLPNFVYADETHLRQILINLLSNAVKFTQQGGVSFSVHYRSQVAEFTIQDSGPGIEKSDQARIFKPFKRVRKLDTPQPPGTGLGLTITQLLTDIMGGNISLTSTMGKGSCFKLSLMLSSIENEGPSQIPQTKVKSYKGPSKTLMIVDDDSNHRNLVSELLSPLGFVVKEASDAIDCLGNPQLGDIDLFLLDISMPEMNGWQLLEKLRDKGLDVPIIMVSADAYDAPLLEHSQRQLHNDYLAKPIRDNVLLDKIANALKVKWTYHDTYKRSPKIIPPIEASTVSLSQEQRKQLKEIWEMAQLGFVHGIDKILTNLECDPSLLVHTPTLRKNLEQYQFSKIRDYCEKVLAT</sequence>
<dbReference type="InterPro" id="IPR036890">
    <property type="entry name" value="HATPase_C_sf"/>
</dbReference>
<keyword evidence="8" id="KW-1133">Transmembrane helix</keyword>
<feature type="domain" description="Histidine kinase" evidence="9">
    <location>
        <begin position="675"/>
        <end position="892"/>
    </location>
</feature>
<dbReference type="Gene3D" id="3.30.565.10">
    <property type="entry name" value="Histidine kinase-like ATPase, C-terminal domain"/>
    <property type="match status" value="1"/>
</dbReference>
<evidence type="ECO:0000256" key="4">
    <source>
        <dbReference type="ARBA" id="ARBA00022679"/>
    </source>
</evidence>
<name>A0ABM8ZPD9_9VIBR</name>
<comment type="catalytic activity">
    <reaction evidence="1">
        <text>ATP + protein L-histidine = ADP + protein N-phospho-L-histidine.</text>
        <dbReference type="EC" id="2.7.13.3"/>
    </reaction>
</comment>
<feature type="transmembrane region" description="Helical" evidence="8">
    <location>
        <begin position="143"/>
        <end position="163"/>
    </location>
</feature>
<feature type="transmembrane region" description="Helical" evidence="8">
    <location>
        <begin position="425"/>
        <end position="448"/>
    </location>
</feature>
<feature type="transmembrane region" description="Helical" evidence="8">
    <location>
        <begin position="454"/>
        <end position="474"/>
    </location>
</feature>
<dbReference type="Pfam" id="PF00072">
    <property type="entry name" value="Response_reg"/>
    <property type="match status" value="1"/>
</dbReference>
<dbReference type="Gene3D" id="1.10.287.130">
    <property type="match status" value="1"/>
</dbReference>
<keyword evidence="12" id="KW-1185">Reference proteome</keyword>
<dbReference type="InterPro" id="IPR001789">
    <property type="entry name" value="Sig_transdc_resp-reg_receiver"/>
</dbReference>
<keyword evidence="6" id="KW-0378">Hydrolase</keyword>
<feature type="transmembrane region" description="Helical" evidence="8">
    <location>
        <begin position="215"/>
        <end position="235"/>
    </location>
</feature>
<keyword evidence="5 11" id="KW-0418">Kinase</keyword>
<feature type="transmembrane region" description="Helical" evidence="8">
    <location>
        <begin position="305"/>
        <end position="327"/>
    </location>
</feature>
<feature type="domain" description="Response regulatory" evidence="10">
    <location>
        <begin position="915"/>
        <end position="1030"/>
    </location>
</feature>
<evidence type="ECO:0000256" key="5">
    <source>
        <dbReference type="ARBA" id="ARBA00022777"/>
    </source>
</evidence>
<dbReference type="GO" id="GO:0004673">
    <property type="term" value="F:protein histidine kinase activity"/>
    <property type="evidence" value="ECO:0007669"/>
    <property type="project" value="UniProtKB-EC"/>
</dbReference>
<dbReference type="PROSITE" id="PS50109">
    <property type="entry name" value="HIS_KIN"/>
    <property type="match status" value="1"/>
</dbReference>
<dbReference type="SMART" id="SM00387">
    <property type="entry name" value="HATPase_c"/>
    <property type="match status" value="1"/>
</dbReference>
<evidence type="ECO:0000313" key="11">
    <source>
        <dbReference type="EMBL" id="CAH0529888.1"/>
    </source>
</evidence>
<dbReference type="SUPFAM" id="SSF52172">
    <property type="entry name" value="CheY-like"/>
    <property type="match status" value="1"/>
</dbReference>
<feature type="transmembrane region" description="Helical" evidence="8">
    <location>
        <begin position="256"/>
        <end position="285"/>
    </location>
</feature>
<dbReference type="SUPFAM" id="SSF47384">
    <property type="entry name" value="Homodimeric domain of signal transducing histidine kinase"/>
    <property type="match status" value="1"/>
</dbReference>
<evidence type="ECO:0000259" key="9">
    <source>
        <dbReference type="PROSITE" id="PS50109"/>
    </source>
</evidence>
<gene>
    <name evidence="11" type="primary">rcsC_11</name>
    <name evidence="11" type="ORF">VHP8226_03644</name>
</gene>
<dbReference type="Pfam" id="PF02518">
    <property type="entry name" value="HATPase_c"/>
    <property type="match status" value="1"/>
</dbReference>
<feature type="transmembrane region" description="Helical" evidence="8">
    <location>
        <begin position="386"/>
        <end position="404"/>
    </location>
</feature>
<dbReference type="EMBL" id="CAKLCM010000003">
    <property type="protein sequence ID" value="CAH0529888.1"/>
    <property type="molecule type" value="Genomic_DNA"/>
</dbReference>
<evidence type="ECO:0000313" key="12">
    <source>
        <dbReference type="Proteomes" id="UP000838160"/>
    </source>
</evidence>
<reference evidence="11" key="1">
    <citation type="submission" date="2021-12" db="EMBL/GenBank/DDBJ databases">
        <authorList>
            <person name="Rodrigo-Torres L."/>
            <person name="Arahal R. D."/>
            <person name="Lucena T."/>
        </authorList>
    </citation>
    <scope>NUCLEOTIDE SEQUENCE</scope>
    <source>
        <strain evidence="11">CECT 8226</strain>
    </source>
</reference>
<dbReference type="PROSITE" id="PS50110">
    <property type="entry name" value="RESPONSE_REGULATORY"/>
    <property type="match status" value="1"/>
</dbReference>
<dbReference type="PRINTS" id="PR00344">
    <property type="entry name" value="BCTRLSENSOR"/>
</dbReference>
<evidence type="ECO:0000256" key="6">
    <source>
        <dbReference type="ARBA" id="ARBA00022801"/>
    </source>
</evidence>
<dbReference type="Gene3D" id="3.40.50.2300">
    <property type="match status" value="1"/>
</dbReference>
<feature type="transmembrane region" description="Helical" evidence="8">
    <location>
        <begin position="70"/>
        <end position="94"/>
    </location>
</feature>
<keyword evidence="8" id="KW-0812">Transmembrane</keyword>